<dbReference type="SMART" id="SM00418">
    <property type="entry name" value="HTH_ARSR"/>
    <property type="match status" value="1"/>
</dbReference>
<dbReference type="Gene3D" id="1.10.10.10">
    <property type="entry name" value="Winged helix-like DNA-binding domain superfamily/Winged helix DNA-binding domain"/>
    <property type="match status" value="1"/>
</dbReference>
<dbReference type="PRINTS" id="PR00778">
    <property type="entry name" value="HTHARSR"/>
</dbReference>
<dbReference type="SUPFAM" id="SSF46785">
    <property type="entry name" value="Winged helix' DNA-binding domain"/>
    <property type="match status" value="1"/>
</dbReference>
<dbReference type="InterPro" id="IPR051081">
    <property type="entry name" value="HTH_MetalResp_TranReg"/>
</dbReference>
<keyword evidence="3" id="KW-0804">Transcription</keyword>
<dbReference type="InterPro" id="IPR011991">
    <property type="entry name" value="ArsR-like_HTH"/>
</dbReference>
<dbReference type="PANTHER" id="PTHR33154:SF33">
    <property type="entry name" value="TRANSCRIPTIONAL REPRESSOR SDPR"/>
    <property type="match status" value="1"/>
</dbReference>
<dbReference type="EMBL" id="UOES01000333">
    <property type="protein sequence ID" value="VAW27990.1"/>
    <property type="molecule type" value="Genomic_DNA"/>
</dbReference>
<protein>
    <submittedName>
        <fullName evidence="5">Regulatory protein ArsR</fullName>
    </submittedName>
</protein>
<organism evidence="5">
    <name type="scientific">hydrothermal vent metagenome</name>
    <dbReference type="NCBI Taxonomy" id="652676"/>
    <lineage>
        <taxon>unclassified sequences</taxon>
        <taxon>metagenomes</taxon>
        <taxon>ecological metagenomes</taxon>
    </lineage>
</organism>
<keyword evidence="1" id="KW-0805">Transcription regulation</keyword>
<dbReference type="InterPro" id="IPR036390">
    <property type="entry name" value="WH_DNA-bd_sf"/>
</dbReference>
<dbReference type="InterPro" id="IPR001845">
    <property type="entry name" value="HTH_ArsR_DNA-bd_dom"/>
</dbReference>
<name>A0A3B0UFT7_9ZZZZ</name>
<dbReference type="Pfam" id="PF01022">
    <property type="entry name" value="HTH_5"/>
    <property type="match status" value="1"/>
</dbReference>
<proteinExistence type="predicted"/>
<keyword evidence="2" id="KW-0238">DNA-binding</keyword>
<dbReference type="GO" id="GO:0003677">
    <property type="term" value="F:DNA binding"/>
    <property type="evidence" value="ECO:0007669"/>
    <property type="project" value="UniProtKB-KW"/>
</dbReference>
<dbReference type="GO" id="GO:0003700">
    <property type="term" value="F:DNA-binding transcription factor activity"/>
    <property type="evidence" value="ECO:0007669"/>
    <property type="project" value="InterPro"/>
</dbReference>
<dbReference type="AlphaFoldDB" id="A0A3B0UFT7"/>
<dbReference type="CDD" id="cd00090">
    <property type="entry name" value="HTH_ARSR"/>
    <property type="match status" value="1"/>
</dbReference>
<reference evidence="5" key="1">
    <citation type="submission" date="2018-06" db="EMBL/GenBank/DDBJ databases">
        <authorList>
            <person name="Zhirakovskaya E."/>
        </authorList>
    </citation>
    <scope>NUCLEOTIDE SEQUENCE</scope>
</reference>
<dbReference type="PROSITE" id="PS50987">
    <property type="entry name" value="HTH_ARSR_2"/>
    <property type="match status" value="1"/>
</dbReference>
<accession>A0A3B0UFT7</accession>
<evidence type="ECO:0000259" key="4">
    <source>
        <dbReference type="PROSITE" id="PS50987"/>
    </source>
</evidence>
<evidence type="ECO:0000256" key="3">
    <source>
        <dbReference type="ARBA" id="ARBA00023163"/>
    </source>
</evidence>
<evidence type="ECO:0000256" key="2">
    <source>
        <dbReference type="ARBA" id="ARBA00023125"/>
    </source>
</evidence>
<dbReference type="PANTHER" id="PTHR33154">
    <property type="entry name" value="TRANSCRIPTIONAL REGULATOR, ARSR FAMILY"/>
    <property type="match status" value="1"/>
</dbReference>
<sequence>MRLTRFNLSIGTQLMKALGDEARLRVLNLLINRGPMTISDLEHILDFTQTKTSRHVTYLKNSGMLTFQKLDQWVIYMIKDEVYEVINRFIDFVEKDATLKNDLEVYETLHTNRELAKNKISAHRWQQLRNI</sequence>
<gene>
    <name evidence="5" type="ORF">MNBD_BACTEROID06-66</name>
</gene>
<evidence type="ECO:0000256" key="1">
    <source>
        <dbReference type="ARBA" id="ARBA00023015"/>
    </source>
</evidence>
<dbReference type="InterPro" id="IPR036388">
    <property type="entry name" value="WH-like_DNA-bd_sf"/>
</dbReference>
<dbReference type="NCBIfam" id="NF033788">
    <property type="entry name" value="HTH_metalloreg"/>
    <property type="match status" value="1"/>
</dbReference>
<evidence type="ECO:0000313" key="5">
    <source>
        <dbReference type="EMBL" id="VAW27990.1"/>
    </source>
</evidence>
<feature type="domain" description="HTH arsR-type" evidence="4">
    <location>
        <begin position="3"/>
        <end position="97"/>
    </location>
</feature>